<feature type="domain" description="EF-hand" evidence="5">
    <location>
        <begin position="54"/>
        <end position="131"/>
    </location>
</feature>
<protein>
    <recommendedName>
        <fullName evidence="5">EF-hand domain-containing protein</fullName>
    </recommendedName>
</protein>
<feature type="signal peptide" evidence="4">
    <location>
        <begin position="1"/>
        <end position="20"/>
    </location>
</feature>
<accession>A0A137P1K9</accession>
<evidence type="ECO:0000259" key="5">
    <source>
        <dbReference type="Pfam" id="PF13499"/>
    </source>
</evidence>
<name>A0A137P1K9_CONC2</name>
<dbReference type="EMBL" id="KQ964562">
    <property type="protein sequence ID" value="KXN68764.1"/>
    <property type="molecule type" value="Genomic_DNA"/>
</dbReference>
<evidence type="ECO:0000256" key="2">
    <source>
        <dbReference type="ARBA" id="ARBA00022737"/>
    </source>
</evidence>
<dbReference type="PROSITE" id="PS00018">
    <property type="entry name" value="EF_HAND_1"/>
    <property type="match status" value="1"/>
</dbReference>
<evidence type="ECO:0000256" key="1">
    <source>
        <dbReference type="ARBA" id="ARBA00022729"/>
    </source>
</evidence>
<dbReference type="Pfam" id="PF13499">
    <property type="entry name" value="EF-hand_7"/>
    <property type="match status" value="1"/>
</dbReference>
<dbReference type="InterPro" id="IPR052110">
    <property type="entry name" value="MCFD2-like"/>
</dbReference>
<dbReference type="SUPFAM" id="SSF47473">
    <property type="entry name" value="EF-hand"/>
    <property type="match status" value="1"/>
</dbReference>
<organism evidence="6 7">
    <name type="scientific">Conidiobolus coronatus (strain ATCC 28846 / CBS 209.66 / NRRL 28638)</name>
    <name type="common">Delacroixia coronata</name>
    <dbReference type="NCBI Taxonomy" id="796925"/>
    <lineage>
        <taxon>Eukaryota</taxon>
        <taxon>Fungi</taxon>
        <taxon>Fungi incertae sedis</taxon>
        <taxon>Zoopagomycota</taxon>
        <taxon>Entomophthoromycotina</taxon>
        <taxon>Entomophthoromycetes</taxon>
        <taxon>Entomophthorales</taxon>
        <taxon>Ancylistaceae</taxon>
        <taxon>Conidiobolus</taxon>
    </lineage>
</organism>
<dbReference type="InterPro" id="IPR018247">
    <property type="entry name" value="EF_Hand_1_Ca_BS"/>
</dbReference>
<sequence>MLIKNLIYLVLANALNFVAGQENIDNDDFLDQNVDLSDYLKKNLNISSEEYKSKNKLYYLFYEIDYNKDTYLDMHEIRASIHHRQMERADKDESLRDQVWDLDKLNDWVNKILDRDDKNKDGFISLPEYFKSHEQVPKKE</sequence>
<dbReference type="AlphaFoldDB" id="A0A137P1K9"/>
<evidence type="ECO:0000256" key="3">
    <source>
        <dbReference type="ARBA" id="ARBA00022837"/>
    </source>
</evidence>
<dbReference type="Gene3D" id="1.10.238.10">
    <property type="entry name" value="EF-hand"/>
    <property type="match status" value="1"/>
</dbReference>
<keyword evidence="7" id="KW-1185">Reference proteome</keyword>
<dbReference type="PANTHER" id="PTHR23104:SF1">
    <property type="entry name" value="EF-HAND DOMAIN-CONTAINING PROTEIN"/>
    <property type="match status" value="1"/>
</dbReference>
<gene>
    <name evidence="6" type="ORF">CONCODRAFT_8922</name>
</gene>
<feature type="chain" id="PRO_5007294378" description="EF-hand domain-containing protein" evidence="4">
    <location>
        <begin position="21"/>
        <end position="140"/>
    </location>
</feature>
<keyword evidence="2" id="KW-0677">Repeat</keyword>
<evidence type="ECO:0000313" key="7">
    <source>
        <dbReference type="Proteomes" id="UP000070444"/>
    </source>
</evidence>
<dbReference type="InterPro" id="IPR011992">
    <property type="entry name" value="EF-hand-dom_pair"/>
</dbReference>
<reference evidence="6 7" key="1">
    <citation type="journal article" date="2015" name="Genome Biol. Evol.">
        <title>Phylogenomic analyses indicate that early fungi evolved digesting cell walls of algal ancestors of land plants.</title>
        <authorList>
            <person name="Chang Y."/>
            <person name="Wang S."/>
            <person name="Sekimoto S."/>
            <person name="Aerts A.L."/>
            <person name="Choi C."/>
            <person name="Clum A."/>
            <person name="LaButti K.M."/>
            <person name="Lindquist E.A."/>
            <person name="Yee Ngan C."/>
            <person name="Ohm R.A."/>
            <person name="Salamov A.A."/>
            <person name="Grigoriev I.V."/>
            <person name="Spatafora J.W."/>
            <person name="Berbee M.L."/>
        </authorList>
    </citation>
    <scope>NUCLEOTIDE SEQUENCE [LARGE SCALE GENOMIC DNA]</scope>
    <source>
        <strain evidence="6 7">NRRL 28638</strain>
    </source>
</reference>
<dbReference type="PANTHER" id="PTHR23104">
    <property type="entry name" value="MULTIPLE COAGULATION FACTOR DEFICIENCY PROTEIN 2 NEURAL STEM CELL DERIVED NEURONAL SURVIVAL PROTEIN"/>
    <property type="match status" value="1"/>
</dbReference>
<keyword evidence="1 4" id="KW-0732">Signal</keyword>
<keyword evidence="3" id="KW-0106">Calcium</keyword>
<dbReference type="InterPro" id="IPR002048">
    <property type="entry name" value="EF_hand_dom"/>
</dbReference>
<dbReference type="Proteomes" id="UP000070444">
    <property type="component" value="Unassembled WGS sequence"/>
</dbReference>
<dbReference type="OrthoDB" id="289247at2759"/>
<dbReference type="GO" id="GO:0005509">
    <property type="term" value="F:calcium ion binding"/>
    <property type="evidence" value="ECO:0007669"/>
    <property type="project" value="InterPro"/>
</dbReference>
<evidence type="ECO:0000313" key="6">
    <source>
        <dbReference type="EMBL" id="KXN68764.1"/>
    </source>
</evidence>
<proteinExistence type="predicted"/>
<evidence type="ECO:0000256" key="4">
    <source>
        <dbReference type="SAM" id="SignalP"/>
    </source>
</evidence>